<accession>A0A7J7DAF5</accession>
<keyword evidence="4" id="KW-1133">Transmembrane helix</keyword>
<dbReference type="InterPro" id="IPR006595">
    <property type="entry name" value="CTLH_C"/>
</dbReference>
<protein>
    <recommendedName>
        <fullName evidence="5">CTLH domain-containing protein</fullName>
    </recommendedName>
</protein>
<dbReference type="InterPro" id="IPR001680">
    <property type="entry name" value="WD40_rpt"/>
</dbReference>
<evidence type="ECO:0000259" key="5">
    <source>
        <dbReference type="PROSITE" id="PS50897"/>
    </source>
</evidence>
<dbReference type="Pfam" id="PF17814">
    <property type="entry name" value="LisH_TPL"/>
    <property type="match status" value="1"/>
</dbReference>
<dbReference type="SUPFAM" id="SSF50978">
    <property type="entry name" value="WD40 repeat-like"/>
    <property type="match status" value="1"/>
</dbReference>
<name>A0A7J7DAF5_TRIWF</name>
<feature type="repeat" description="WD" evidence="3">
    <location>
        <begin position="413"/>
        <end position="456"/>
    </location>
</feature>
<dbReference type="InterPro" id="IPR027728">
    <property type="entry name" value="Topless_fam"/>
</dbReference>
<dbReference type="Pfam" id="PF00400">
    <property type="entry name" value="WD40"/>
    <property type="match status" value="4"/>
</dbReference>
<keyword evidence="2" id="KW-0677">Repeat</keyword>
<evidence type="ECO:0000313" key="7">
    <source>
        <dbReference type="Proteomes" id="UP000593562"/>
    </source>
</evidence>
<evidence type="ECO:0000313" key="6">
    <source>
        <dbReference type="EMBL" id="KAF5743337.1"/>
    </source>
</evidence>
<dbReference type="Pfam" id="PF21889">
    <property type="entry name" value="TPR1-like_2nd"/>
    <property type="match status" value="1"/>
</dbReference>
<dbReference type="InterPro" id="IPR054080">
    <property type="entry name" value="TPR1-like_2nd"/>
</dbReference>
<dbReference type="InterPro" id="IPR048419">
    <property type="entry name" value="Topless_Znf"/>
</dbReference>
<dbReference type="PROSITE" id="PS00678">
    <property type="entry name" value="WD_REPEATS_1"/>
    <property type="match status" value="1"/>
</dbReference>
<keyword evidence="1 3" id="KW-0853">WD repeat</keyword>
<evidence type="ECO:0000256" key="1">
    <source>
        <dbReference type="ARBA" id="ARBA00022574"/>
    </source>
</evidence>
<sequence>MAALGKELIYLILQFLDDEKYKDSVHKLEQESGVFFNLNYLEELILAGKWDEAEKYLNAFTTITDNRFTMKIFFEIRKQKYLEALDKHERGTAVEVLLNDLKVFAPFNESLYKEITQLLTLEDFRQNQQLANYRDAKTARSILMLELKRLVEANPVLQEKTQFPTLRNGRLRSLINQSLNWQHSFCGNPRQNPEVKSLFVDHICGNPNDPFAQVAPNNQLLRPHSKVEGLFPLTADMVRDRTDSVFNQNFMVVVFVYCIVVSLFGVSNFVLGISTNFSTIFGNSSVQNNGTDHNEIDELPKIVARTLNQGSLASSLDFHPNQRTILLVGTSDGDICLWEVSHSDKLMTKGFESWNLENKSMALKAALVKDPCVSVKRVLWYMDGSLFGVAYSKNLVQLFDYRGGGDIQRHLELEAHNGSVNDIAFCKPNVKLCLVTGGDDKTIKVWEAASGTRMYTFEGHEAPVYSVCPHERSGNINYVFSTSVDGKIKAWLYDGQGPKVDFDAPSRSCAAIAYSTDGKRLFSCGTNKDGESHIVEWNEDEGSVRRTYKGFNNRSLGLVQFDTTKDRFLACGDNYTLKFWHMDRSDLLTAIDAEGGLPASPRIRFNKEGTLLAVTANDNRIKILATVQGLRLMRENESHSLTPAPVTKNDVVIDLEDVKPTLTEMGKLIEINEPAQFRSLKLSSTVEVDKISRLVYNSSGTAVLALASNAIHLLWRWLRNEVNPTGKATTRAAPQFVLSESGVLMVNDVNGVKPEDAVPCFALSRNDSYVISASGGKASLFHALNFKTMTTFMSPSPAATCFAFYPTDNNVIAIGTDDSTIHIYNVRLDKIFCKFTGHSRRVTGLAFSQELKKLVSFGDDAQIIMWSTETWEKQKEVFLQIPANRTLSSLSSNNLQVYNDHTRLLVVHGTQLAIYKAETLDCVKQWIVEESSAPISHATLSCDSRIVYCGFLDGIVRILDASNFRIICQINPPAYLGLEISSGIYPVAVAANPQQPNQFALGLSNGGVHVIESLEFGSKWATA</sequence>
<comment type="caution">
    <text evidence="6">The sequence shown here is derived from an EMBL/GenBank/DDBJ whole genome shotgun (WGS) entry which is preliminary data.</text>
</comment>
<dbReference type="GO" id="GO:0006355">
    <property type="term" value="P:regulation of DNA-templated transcription"/>
    <property type="evidence" value="ECO:0007669"/>
    <property type="project" value="InterPro"/>
</dbReference>
<dbReference type="PROSITE" id="PS50294">
    <property type="entry name" value="WD_REPEATS_REGION"/>
    <property type="match status" value="2"/>
</dbReference>
<dbReference type="AlphaFoldDB" id="A0A7J7DAF5"/>
<proteinExistence type="predicted"/>
<dbReference type="PROSITE" id="PS50897">
    <property type="entry name" value="CTLH"/>
    <property type="match status" value="1"/>
</dbReference>
<dbReference type="EMBL" id="JAAARO010000009">
    <property type="protein sequence ID" value="KAF5743337.1"/>
    <property type="molecule type" value="Genomic_DNA"/>
</dbReference>
<dbReference type="SUPFAM" id="SSF50998">
    <property type="entry name" value="Quinoprotein alcohol dehydrogenase-like"/>
    <property type="match status" value="1"/>
</dbReference>
<dbReference type="SMART" id="SM00668">
    <property type="entry name" value="CTLH"/>
    <property type="match status" value="1"/>
</dbReference>
<feature type="transmembrane region" description="Helical" evidence="4">
    <location>
        <begin position="249"/>
        <end position="271"/>
    </location>
</feature>
<dbReference type="InterPro" id="IPR015943">
    <property type="entry name" value="WD40/YVTN_repeat-like_dom_sf"/>
</dbReference>
<dbReference type="InterPro" id="IPR006594">
    <property type="entry name" value="LisH"/>
</dbReference>
<dbReference type="InterPro" id="IPR036322">
    <property type="entry name" value="WD40_repeat_dom_sf"/>
</dbReference>
<keyword evidence="7" id="KW-1185">Reference proteome</keyword>
<feature type="repeat" description="WD" evidence="3">
    <location>
        <begin position="306"/>
        <end position="348"/>
    </location>
</feature>
<keyword evidence="4" id="KW-0812">Transmembrane</keyword>
<dbReference type="InParanoid" id="A0A7J7DAF5"/>
<dbReference type="PANTHER" id="PTHR44083">
    <property type="entry name" value="TOPLESS-RELATED PROTEIN 1-RELATED"/>
    <property type="match status" value="1"/>
</dbReference>
<evidence type="ECO:0000256" key="2">
    <source>
        <dbReference type="ARBA" id="ARBA00022737"/>
    </source>
</evidence>
<feature type="repeat" description="WD" evidence="3">
    <location>
        <begin position="835"/>
        <end position="876"/>
    </location>
</feature>
<dbReference type="PROSITE" id="PS50082">
    <property type="entry name" value="WD_REPEATS_2"/>
    <property type="match status" value="3"/>
</dbReference>
<evidence type="ECO:0000256" key="4">
    <source>
        <dbReference type="SAM" id="Phobius"/>
    </source>
</evidence>
<dbReference type="Gene3D" id="2.130.10.10">
    <property type="entry name" value="YVTN repeat-like/Quinoprotein amine dehydrogenase"/>
    <property type="match status" value="3"/>
</dbReference>
<dbReference type="InterPro" id="IPR011047">
    <property type="entry name" value="Quinoprotein_ADH-like_sf"/>
</dbReference>
<dbReference type="InterPro" id="IPR054532">
    <property type="entry name" value="TPL_SMU1_LisH-like"/>
</dbReference>
<organism evidence="6 7">
    <name type="scientific">Tripterygium wilfordii</name>
    <name type="common">Thunder God vine</name>
    <dbReference type="NCBI Taxonomy" id="458696"/>
    <lineage>
        <taxon>Eukaryota</taxon>
        <taxon>Viridiplantae</taxon>
        <taxon>Streptophyta</taxon>
        <taxon>Embryophyta</taxon>
        <taxon>Tracheophyta</taxon>
        <taxon>Spermatophyta</taxon>
        <taxon>Magnoliopsida</taxon>
        <taxon>eudicotyledons</taxon>
        <taxon>Gunneridae</taxon>
        <taxon>Pentapetalae</taxon>
        <taxon>rosids</taxon>
        <taxon>fabids</taxon>
        <taxon>Celastrales</taxon>
        <taxon>Celastraceae</taxon>
        <taxon>Tripterygium</taxon>
    </lineage>
</organism>
<gene>
    <name evidence="6" type="ORF">HS088_TW09G01404</name>
</gene>
<dbReference type="InterPro" id="IPR019775">
    <property type="entry name" value="WD40_repeat_CS"/>
</dbReference>
<dbReference type="Proteomes" id="UP000593562">
    <property type="component" value="Unassembled WGS sequence"/>
</dbReference>
<dbReference type="PROSITE" id="PS50896">
    <property type="entry name" value="LISH"/>
    <property type="match status" value="1"/>
</dbReference>
<evidence type="ECO:0000256" key="3">
    <source>
        <dbReference type="PROSITE-ProRule" id="PRU00221"/>
    </source>
</evidence>
<feature type="domain" description="CTLH" evidence="5">
    <location>
        <begin position="34"/>
        <end position="92"/>
    </location>
</feature>
<dbReference type="SMART" id="SM00320">
    <property type="entry name" value="WD40"/>
    <property type="match status" value="9"/>
</dbReference>
<dbReference type="Pfam" id="PF21359">
    <property type="entry name" value="zf_topless"/>
    <property type="match status" value="1"/>
</dbReference>
<keyword evidence="4" id="KW-0472">Membrane</keyword>
<dbReference type="PANTHER" id="PTHR44083:SF46">
    <property type="entry name" value="CTLH DOMAIN-CONTAINING PROTEIN"/>
    <property type="match status" value="1"/>
</dbReference>
<dbReference type="SMART" id="SM00667">
    <property type="entry name" value="LisH"/>
    <property type="match status" value="1"/>
</dbReference>
<reference evidence="6 7" key="1">
    <citation type="journal article" date="2020" name="Nat. Commun.">
        <title>Genome of Tripterygium wilfordii and identification of cytochrome P450 involved in triptolide biosynthesis.</title>
        <authorList>
            <person name="Tu L."/>
            <person name="Su P."/>
            <person name="Zhang Z."/>
            <person name="Gao L."/>
            <person name="Wang J."/>
            <person name="Hu T."/>
            <person name="Zhou J."/>
            <person name="Zhang Y."/>
            <person name="Zhao Y."/>
            <person name="Liu Y."/>
            <person name="Song Y."/>
            <person name="Tong Y."/>
            <person name="Lu Y."/>
            <person name="Yang J."/>
            <person name="Xu C."/>
            <person name="Jia M."/>
            <person name="Peters R.J."/>
            <person name="Huang L."/>
            <person name="Gao W."/>
        </authorList>
    </citation>
    <scope>NUCLEOTIDE SEQUENCE [LARGE SCALE GENOMIC DNA]</scope>
    <source>
        <strain evidence="7">cv. XIE 37</strain>
        <tissue evidence="6">Leaf</tissue>
    </source>
</reference>